<dbReference type="InterPro" id="IPR007374">
    <property type="entry name" value="ASCH_domain"/>
</dbReference>
<protein>
    <submittedName>
        <fullName evidence="2">ASCH domain-containing protein</fullName>
    </submittedName>
</protein>
<accession>A0ABU3F3A6</accession>
<dbReference type="InterPro" id="IPR015947">
    <property type="entry name" value="PUA-like_sf"/>
</dbReference>
<evidence type="ECO:0000313" key="3">
    <source>
        <dbReference type="Proteomes" id="UP001252875"/>
    </source>
</evidence>
<dbReference type="EMBL" id="JARPYI010000012">
    <property type="protein sequence ID" value="MDT2601604.1"/>
    <property type="molecule type" value="Genomic_DNA"/>
</dbReference>
<dbReference type="Pfam" id="PF04266">
    <property type="entry name" value="ASCH"/>
    <property type="match status" value="1"/>
</dbReference>
<dbReference type="RefSeq" id="WP_206921331.1">
    <property type="nucleotide sequence ID" value="NZ_JAFLVV010000068.1"/>
</dbReference>
<evidence type="ECO:0000259" key="1">
    <source>
        <dbReference type="Pfam" id="PF04266"/>
    </source>
</evidence>
<sequence length="129" mass="14842">MKAISIHPEPVMEILSGKKTEEYRSWTTHYRGPLLICSTAIKTPGCISGHAVCIVDLVDVKKIAEDSYAWIFENVRCIKPFPIKGQRRLYHVPDDRIIEPEAGEFVIEDGEKVVTEEFWQDYYLSLIND</sequence>
<dbReference type="Gene3D" id="2.30.130.30">
    <property type="entry name" value="Hypothetical protein"/>
    <property type="match status" value="1"/>
</dbReference>
<feature type="domain" description="ASCH" evidence="1">
    <location>
        <begin position="4"/>
        <end position="67"/>
    </location>
</feature>
<keyword evidence="3" id="KW-1185">Reference proteome</keyword>
<dbReference type="Proteomes" id="UP001252875">
    <property type="component" value="Unassembled WGS sequence"/>
</dbReference>
<comment type="caution">
    <text evidence="2">The sequence shown here is derived from an EMBL/GenBank/DDBJ whole genome shotgun (WGS) entry which is preliminary data.</text>
</comment>
<organism evidence="2 3">
    <name type="scientific">Enterococcus hulanensis</name>
    <dbReference type="NCBI Taxonomy" id="2559929"/>
    <lineage>
        <taxon>Bacteria</taxon>
        <taxon>Bacillati</taxon>
        <taxon>Bacillota</taxon>
        <taxon>Bacilli</taxon>
        <taxon>Lactobacillales</taxon>
        <taxon>Enterococcaceae</taxon>
        <taxon>Enterococcus</taxon>
    </lineage>
</organism>
<reference evidence="2 3" key="1">
    <citation type="submission" date="2023-03" db="EMBL/GenBank/DDBJ databases">
        <authorList>
            <person name="Shen W."/>
            <person name="Cai J."/>
        </authorList>
    </citation>
    <scope>NUCLEOTIDE SEQUENCE [LARGE SCALE GENOMIC DNA]</scope>
    <source>
        <strain evidence="2 3">D6-4</strain>
    </source>
</reference>
<proteinExistence type="predicted"/>
<dbReference type="SUPFAM" id="SSF88697">
    <property type="entry name" value="PUA domain-like"/>
    <property type="match status" value="1"/>
</dbReference>
<gene>
    <name evidence="2" type="ORF">P7D85_17635</name>
</gene>
<evidence type="ECO:0000313" key="2">
    <source>
        <dbReference type="EMBL" id="MDT2601604.1"/>
    </source>
</evidence>
<name>A0ABU3F3A6_9ENTE</name>